<protein>
    <submittedName>
        <fullName evidence="1">Beta-glucosidase</fullName>
    </submittedName>
</protein>
<gene>
    <name evidence="1" type="ORF">OF850_11965</name>
</gene>
<sequence>MTACRFRSFALGGFEGSTHRRRDRRRVDTIASSAHDLHARRDYALMREMGIATTREALRWHLIEREEGRFDWSSALPIVHAARDAGVEVIWDICHWGVPEGLDVMSPEFPGRVARLARAAVRMLRAEGAPVGGWVPVNEMSFWAWAGGDMGHFEPWLEGRGYDLKRQLFRAHLAVIEELRRAGAREPVVVAEPLINVVPEVGDPESARLAHGHNEGSFEVVDWLLAEDRDSVDVVGFNHYPHNQWVWGGPQIWLDDGRFRRLAGLLADAHARFGRPLMLAETGAEEPRGDAWMAYVAEEVGRALAAGVPVEGICVYPIMDYAGWDNDRHVPCGPIRRDAVQGRHLRPGQVAAIRAVNALREGRRDARAA</sequence>
<proteinExistence type="predicted"/>
<dbReference type="InterPro" id="IPR017853">
    <property type="entry name" value="GH"/>
</dbReference>
<accession>A0ABT3NWS7</accession>
<dbReference type="RefSeq" id="WP_301590365.1">
    <property type="nucleotide sequence ID" value="NZ_JAPFQI010000008.1"/>
</dbReference>
<evidence type="ECO:0000313" key="2">
    <source>
        <dbReference type="Proteomes" id="UP001526430"/>
    </source>
</evidence>
<dbReference type="SUPFAM" id="SSF51445">
    <property type="entry name" value="(Trans)glycosidases"/>
    <property type="match status" value="1"/>
</dbReference>
<dbReference type="Gene3D" id="3.20.20.80">
    <property type="entry name" value="Glycosidases"/>
    <property type="match status" value="1"/>
</dbReference>
<dbReference type="EMBL" id="JAPFQI010000008">
    <property type="protein sequence ID" value="MCW8086348.1"/>
    <property type="molecule type" value="Genomic_DNA"/>
</dbReference>
<reference evidence="1 2" key="1">
    <citation type="submission" date="2022-10" db="EMBL/GenBank/DDBJ databases">
        <title>Roseococcus glaciei nov., sp. nov., isolated from glacier.</title>
        <authorList>
            <person name="Liu Q."/>
            <person name="Xin Y.-H."/>
        </authorList>
    </citation>
    <scope>NUCLEOTIDE SEQUENCE [LARGE SCALE GENOMIC DNA]</scope>
    <source>
        <strain evidence="1 2">MDT2-1-1</strain>
    </source>
</reference>
<comment type="caution">
    <text evidence="1">The sequence shown here is derived from an EMBL/GenBank/DDBJ whole genome shotgun (WGS) entry which is preliminary data.</text>
</comment>
<organism evidence="1 2">
    <name type="scientific">Sabulicella glaciei</name>
    <dbReference type="NCBI Taxonomy" id="2984948"/>
    <lineage>
        <taxon>Bacteria</taxon>
        <taxon>Pseudomonadati</taxon>
        <taxon>Pseudomonadota</taxon>
        <taxon>Alphaproteobacteria</taxon>
        <taxon>Acetobacterales</taxon>
        <taxon>Acetobacteraceae</taxon>
        <taxon>Sabulicella</taxon>
    </lineage>
</organism>
<dbReference type="Proteomes" id="UP001526430">
    <property type="component" value="Unassembled WGS sequence"/>
</dbReference>
<evidence type="ECO:0000313" key="1">
    <source>
        <dbReference type="EMBL" id="MCW8086348.1"/>
    </source>
</evidence>
<keyword evidence="2" id="KW-1185">Reference proteome</keyword>
<name>A0ABT3NWS7_9PROT</name>